<proteinExistence type="predicted"/>
<gene>
    <name evidence="1" type="ORF">KIL84_017366</name>
</gene>
<name>A0A9D3X4Q0_9SAUR</name>
<organism evidence="1 2">
    <name type="scientific">Mauremys mutica</name>
    <name type="common">yellowpond turtle</name>
    <dbReference type="NCBI Taxonomy" id="74926"/>
    <lineage>
        <taxon>Eukaryota</taxon>
        <taxon>Metazoa</taxon>
        <taxon>Chordata</taxon>
        <taxon>Craniata</taxon>
        <taxon>Vertebrata</taxon>
        <taxon>Euteleostomi</taxon>
        <taxon>Archelosauria</taxon>
        <taxon>Testudinata</taxon>
        <taxon>Testudines</taxon>
        <taxon>Cryptodira</taxon>
        <taxon>Durocryptodira</taxon>
        <taxon>Testudinoidea</taxon>
        <taxon>Geoemydidae</taxon>
        <taxon>Geoemydinae</taxon>
        <taxon>Mauremys</taxon>
    </lineage>
</organism>
<evidence type="ECO:0000313" key="2">
    <source>
        <dbReference type="Proteomes" id="UP000827986"/>
    </source>
</evidence>
<accession>A0A9D3X4Q0</accession>
<keyword evidence="2" id="KW-1185">Reference proteome</keyword>
<sequence>MFPEGHMCSHKVSFSPLKVSSLKKTKHHRQQPIGFQGPLCLSPVPEAHTAHWYGLLKPQQFLKALHRWVMYLLVETGCGLQEDDLLGLHKDTAPKTDQAWREQEGEVHEASSKFSLDLGTCRQEGCGKCHVLAGKS</sequence>
<dbReference type="AlphaFoldDB" id="A0A9D3X4Q0"/>
<evidence type="ECO:0000313" key="1">
    <source>
        <dbReference type="EMBL" id="KAH1173527.1"/>
    </source>
</evidence>
<protein>
    <submittedName>
        <fullName evidence="1">Uncharacterized protein</fullName>
    </submittedName>
</protein>
<dbReference type="Proteomes" id="UP000827986">
    <property type="component" value="Unassembled WGS sequence"/>
</dbReference>
<reference evidence="1" key="1">
    <citation type="submission" date="2021-09" db="EMBL/GenBank/DDBJ databases">
        <title>The genome of Mauremys mutica provides insights into the evolution of semi-aquatic lifestyle.</title>
        <authorList>
            <person name="Gong S."/>
            <person name="Gao Y."/>
        </authorList>
    </citation>
    <scope>NUCLEOTIDE SEQUENCE</scope>
    <source>
        <strain evidence="1">MM-2020</strain>
        <tissue evidence="1">Muscle</tissue>
    </source>
</reference>
<dbReference type="EMBL" id="JAHDVG010000482">
    <property type="protein sequence ID" value="KAH1173527.1"/>
    <property type="molecule type" value="Genomic_DNA"/>
</dbReference>
<comment type="caution">
    <text evidence="1">The sequence shown here is derived from an EMBL/GenBank/DDBJ whole genome shotgun (WGS) entry which is preliminary data.</text>
</comment>